<dbReference type="Proteomes" id="UP000677515">
    <property type="component" value="Chromosome"/>
</dbReference>
<name>A0ABN6DIZ7_ERWRD</name>
<accession>A0ABN6DIZ7</accession>
<gene>
    <name evidence="1" type="ORF">ERHA53_19640</name>
</gene>
<sequence>MEAFQQITKCLSIDALSVGIFCSGAVSLEHN</sequence>
<evidence type="ECO:0000313" key="1">
    <source>
        <dbReference type="EMBL" id="BCQ34621.1"/>
    </source>
</evidence>
<evidence type="ECO:0000313" key="2">
    <source>
        <dbReference type="Proteomes" id="UP000677515"/>
    </source>
</evidence>
<reference evidence="1 2" key="1">
    <citation type="submission" date="2021-01" db="EMBL/GenBank/DDBJ databases">
        <title>Complete genome sequence of Erwinia rhapontici MAFF 311153.</title>
        <authorList>
            <person name="Morohoshi T."/>
            <person name="Someya N."/>
        </authorList>
    </citation>
    <scope>NUCLEOTIDE SEQUENCE [LARGE SCALE GENOMIC DNA]</scope>
    <source>
        <strain evidence="1 2">MAFF 311153</strain>
    </source>
</reference>
<protein>
    <submittedName>
        <fullName evidence="1">Uncharacterized protein</fullName>
    </submittedName>
</protein>
<dbReference type="EMBL" id="AP024329">
    <property type="protein sequence ID" value="BCQ34621.1"/>
    <property type="molecule type" value="Genomic_DNA"/>
</dbReference>
<organism evidence="1 2">
    <name type="scientific">Erwinia rhapontici</name>
    <name type="common">Pectobacterium rhapontici</name>
    <dbReference type="NCBI Taxonomy" id="55212"/>
    <lineage>
        <taxon>Bacteria</taxon>
        <taxon>Pseudomonadati</taxon>
        <taxon>Pseudomonadota</taxon>
        <taxon>Gammaproteobacteria</taxon>
        <taxon>Enterobacterales</taxon>
        <taxon>Erwiniaceae</taxon>
        <taxon>Erwinia</taxon>
    </lineage>
</organism>
<keyword evidence="2" id="KW-1185">Reference proteome</keyword>
<proteinExistence type="predicted"/>